<feature type="transmembrane region" description="Helical" evidence="1">
    <location>
        <begin position="25"/>
        <end position="48"/>
    </location>
</feature>
<feature type="transmembrane region" description="Helical" evidence="1">
    <location>
        <begin position="55"/>
        <end position="79"/>
    </location>
</feature>
<accession>A0ABQ8Q9U2</accession>
<feature type="domain" description="DUF6534" evidence="2">
    <location>
        <begin position="182"/>
        <end position="268"/>
    </location>
</feature>
<evidence type="ECO:0000313" key="3">
    <source>
        <dbReference type="EMBL" id="KAJ3995299.1"/>
    </source>
</evidence>
<keyword evidence="4" id="KW-1185">Reference proteome</keyword>
<feature type="transmembrane region" description="Helical" evidence="1">
    <location>
        <begin position="99"/>
        <end position="118"/>
    </location>
</feature>
<keyword evidence="1" id="KW-1133">Transmembrane helix</keyword>
<sequence>MSNTTSPPTVPFPSTGVDLSSTFDAFFYGVIVSVGLFGISVVQLWTYINLSRDRWMFRVVVITVFLMDMATTYLDIGLLHSYLVTHFGDLTIFATPETLLDLEILFTALIVFVVDLYFASRVHLLKQVHWSVVAFIVGSNIIALLISILSVIISIHSVFFAKLGFTPAHNEIIVALENAVTTVCEVVATVALAWSLHSSKTGVPRTDTILLKLHTYTITRGVLLTIVQVLSLAFYVGQPTKLTWIAFHMCLSKLYFITMTAMLNTRSSLRRRLDRTITDSEVGRIIQQSGHSFARGTSFVLGSSLDADVNTDPPDFGLTQISTHDTEILDEHESVHSIKGM</sequence>
<evidence type="ECO:0000313" key="4">
    <source>
        <dbReference type="Proteomes" id="UP001163828"/>
    </source>
</evidence>
<proteinExistence type="predicted"/>
<dbReference type="EMBL" id="MU790660">
    <property type="protein sequence ID" value="KAJ3995299.1"/>
    <property type="molecule type" value="Genomic_DNA"/>
</dbReference>
<name>A0ABQ8Q9U2_9AGAR</name>
<dbReference type="PANTHER" id="PTHR40465:SF1">
    <property type="entry name" value="DUF6534 DOMAIN-CONTAINING PROTEIN"/>
    <property type="match status" value="1"/>
</dbReference>
<dbReference type="InterPro" id="IPR045339">
    <property type="entry name" value="DUF6534"/>
</dbReference>
<feature type="transmembrane region" description="Helical" evidence="1">
    <location>
        <begin position="242"/>
        <end position="263"/>
    </location>
</feature>
<organism evidence="3 4">
    <name type="scientific">Lentinula boryana</name>
    <dbReference type="NCBI Taxonomy" id="40481"/>
    <lineage>
        <taxon>Eukaryota</taxon>
        <taxon>Fungi</taxon>
        <taxon>Dikarya</taxon>
        <taxon>Basidiomycota</taxon>
        <taxon>Agaricomycotina</taxon>
        <taxon>Agaricomycetes</taxon>
        <taxon>Agaricomycetidae</taxon>
        <taxon>Agaricales</taxon>
        <taxon>Marasmiineae</taxon>
        <taxon>Omphalotaceae</taxon>
        <taxon>Lentinula</taxon>
    </lineage>
</organism>
<dbReference type="PANTHER" id="PTHR40465">
    <property type="entry name" value="CHROMOSOME 1, WHOLE GENOME SHOTGUN SEQUENCE"/>
    <property type="match status" value="1"/>
</dbReference>
<keyword evidence="1" id="KW-0472">Membrane</keyword>
<protein>
    <recommendedName>
        <fullName evidence="2">DUF6534 domain-containing protein</fullName>
    </recommendedName>
</protein>
<dbReference type="Pfam" id="PF20152">
    <property type="entry name" value="DUF6534"/>
    <property type="match status" value="1"/>
</dbReference>
<dbReference type="Proteomes" id="UP001163828">
    <property type="component" value="Unassembled WGS sequence"/>
</dbReference>
<gene>
    <name evidence="3" type="ORF">F5050DRAFT_327801</name>
</gene>
<feature type="transmembrane region" description="Helical" evidence="1">
    <location>
        <begin position="217"/>
        <end position="236"/>
    </location>
</feature>
<feature type="transmembrane region" description="Helical" evidence="1">
    <location>
        <begin position="172"/>
        <end position="196"/>
    </location>
</feature>
<evidence type="ECO:0000256" key="1">
    <source>
        <dbReference type="SAM" id="Phobius"/>
    </source>
</evidence>
<keyword evidence="1" id="KW-0812">Transmembrane</keyword>
<comment type="caution">
    <text evidence="3">The sequence shown here is derived from an EMBL/GenBank/DDBJ whole genome shotgun (WGS) entry which is preliminary data.</text>
</comment>
<evidence type="ECO:0000259" key="2">
    <source>
        <dbReference type="Pfam" id="PF20152"/>
    </source>
</evidence>
<feature type="transmembrane region" description="Helical" evidence="1">
    <location>
        <begin position="130"/>
        <end position="160"/>
    </location>
</feature>
<reference evidence="3" key="1">
    <citation type="submission" date="2022-08" db="EMBL/GenBank/DDBJ databases">
        <authorList>
            <consortium name="DOE Joint Genome Institute"/>
            <person name="Min B."/>
            <person name="Riley R."/>
            <person name="Sierra-Patev S."/>
            <person name="Naranjo-Ortiz M."/>
            <person name="Looney B."/>
            <person name="Konkel Z."/>
            <person name="Slot J.C."/>
            <person name="Sakamoto Y."/>
            <person name="Steenwyk J.L."/>
            <person name="Rokas A."/>
            <person name="Carro J."/>
            <person name="Camarero S."/>
            <person name="Ferreira P."/>
            <person name="Molpeceres G."/>
            <person name="Ruiz-Duenas F.J."/>
            <person name="Serrano A."/>
            <person name="Henrissat B."/>
            <person name="Drula E."/>
            <person name="Hughes K.W."/>
            <person name="Mata J.L."/>
            <person name="Ishikawa N.K."/>
            <person name="Vargas-Isla R."/>
            <person name="Ushijima S."/>
            <person name="Smith C.A."/>
            <person name="Ahrendt S."/>
            <person name="Andreopoulos W."/>
            <person name="He G."/>
            <person name="Labutti K."/>
            <person name="Lipzen A."/>
            <person name="Ng V."/>
            <person name="Sandor L."/>
            <person name="Barry K."/>
            <person name="Martinez A.T."/>
            <person name="Xiao Y."/>
            <person name="Gibbons J.G."/>
            <person name="Terashima K."/>
            <person name="Hibbett D.S."/>
            <person name="Grigoriev I.V."/>
        </authorList>
    </citation>
    <scope>NUCLEOTIDE SEQUENCE</scope>
    <source>
        <strain evidence="3">TFB10827</strain>
    </source>
</reference>